<dbReference type="Proteomes" id="UP001074726">
    <property type="component" value="Unassembled WGS sequence"/>
</dbReference>
<gene>
    <name evidence="2" type="ORF">NYO98_11740</name>
</gene>
<feature type="transmembrane region" description="Helical" evidence="1">
    <location>
        <begin position="15"/>
        <end position="32"/>
    </location>
</feature>
<keyword evidence="3" id="KW-1185">Reference proteome</keyword>
<sequence>MTVTDLLVAAWRQRIVVCIGIVLTAVAGLLAIQDRSVFWTRAEVVFLPPQNEYYPNALRSSSESVIITAGAVAKRVLGPDRVPKYASPEVNLVGVGVREGWSISLPDTGGQWSYSFDSQVLAIEAVGPSREFVLETVAEVRHRVSNSLRAVQVAESVPPETRISLRASPGQPVVYGVGGNRPRALGMTAVLGGILTLCAALARDKRQARRKRTVGSVPADPASP</sequence>
<organism evidence="2 3">
    <name type="scientific">Nocardioides pini</name>
    <dbReference type="NCBI Taxonomy" id="2975053"/>
    <lineage>
        <taxon>Bacteria</taxon>
        <taxon>Bacillati</taxon>
        <taxon>Actinomycetota</taxon>
        <taxon>Actinomycetes</taxon>
        <taxon>Propionibacteriales</taxon>
        <taxon>Nocardioidaceae</taxon>
        <taxon>Nocardioides</taxon>
    </lineage>
</organism>
<reference evidence="2" key="1">
    <citation type="submission" date="2022-08" db="EMBL/GenBank/DDBJ databases">
        <title>Genome sequencing of Nocardioides sp. STR2.</title>
        <authorList>
            <person name="So Y."/>
        </authorList>
    </citation>
    <scope>NUCLEOTIDE SEQUENCE</scope>
    <source>
        <strain evidence="2">STR2</strain>
    </source>
</reference>
<proteinExistence type="predicted"/>
<dbReference type="EMBL" id="JAPPUX010000003">
    <property type="protein sequence ID" value="MCY4726950.1"/>
    <property type="molecule type" value="Genomic_DNA"/>
</dbReference>
<evidence type="ECO:0000313" key="3">
    <source>
        <dbReference type="Proteomes" id="UP001074726"/>
    </source>
</evidence>
<dbReference type="RefSeq" id="WP_268111895.1">
    <property type="nucleotide sequence ID" value="NZ_JAPPUX010000003.1"/>
</dbReference>
<evidence type="ECO:0000313" key="2">
    <source>
        <dbReference type="EMBL" id="MCY4726950.1"/>
    </source>
</evidence>
<evidence type="ECO:0008006" key="4">
    <source>
        <dbReference type="Google" id="ProtNLM"/>
    </source>
</evidence>
<comment type="caution">
    <text evidence="2">The sequence shown here is derived from an EMBL/GenBank/DDBJ whole genome shotgun (WGS) entry which is preliminary data.</text>
</comment>
<accession>A0ABT4CD99</accession>
<keyword evidence="1" id="KW-0472">Membrane</keyword>
<protein>
    <recommendedName>
        <fullName evidence="4">Capsular polysaccharide biosynthesis protein</fullName>
    </recommendedName>
</protein>
<keyword evidence="1" id="KW-1133">Transmembrane helix</keyword>
<keyword evidence="1" id="KW-0812">Transmembrane</keyword>
<name>A0ABT4CD99_9ACTN</name>
<evidence type="ECO:0000256" key="1">
    <source>
        <dbReference type="SAM" id="Phobius"/>
    </source>
</evidence>